<keyword evidence="3" id="KW-0808">Transferase</keyword>
<dbReference type="Proteomes" id="UP001552427">
    <property type="component" value="Unassembled WGS sequence"/>
</dbReference>
<keyword evidence="4" id="KW-1185">Reference proteome</keyword>
<proteinExistence type="predicted"/>
<dbReference type="PANTHER" id="PTHR46648">
    <property type="entry name" value="HIT FAMILY PROTEIN 1"/>
    <property type="match status" value="1"/>
</dbReference>
<dbReference type="PANTHER" id="PTHR46648:SF1">
    <property type="entry name" value="ADENOSINE 5'-MONOPHOSPHORAMIDASE HNT1"/>
    <property type="match status" value="1"/>
</dbReference>
<dbReference type="Gene3D" id="3.30.428.10">
    <property type="entry name" value="HIT-like"/>
    <property type="match status" value="1"/>
</dbReference>
<dbReference type="EMBL" id="JBFARM010000013">
    <property type="protein sequence ID" value="MEV4291103.1"/>
    <property type="molecule type" value="Genomic_DNA"/>
</dbReference>
<keyword evidence="3" id="KW-0489">Methyltransferase</keyword>
<feature type="short sequence motif" description="Histidine triad motif" evidence="1">
    <location>
        <begin position="95"/>
        <end position="99"/>
    </location>
</feature>
<dbReference type="PRINTS" id="PR00332">
    <property type="entry name" value="HISTRIAD"/>
</dbReference>
<gene>
    <name evidence="3" type="ORF">AB0K40_36805</name>
</gene>
<dbReference type="Pfam" id="PF01230">
    <property type="entry name" value="HIT"/>
    <property type="match status" value="1"/>
</dbReference>
<dbReference type="InterPro" id="IPR036265">
    <property type="entry name" value="HIT-like_sf"/>
</dbReference>
<evidence type="ECO:0000313" key="4">
    <source>
        <dbReference type="Proteomes" id="UP001552427"/>
    </source>
</evidence>
<evidence type="ECO:0000313" key="3">
    <source>
        <dbReference type="EMBL" id="MEV4291103.1"/>
    </source>
</evidence>
<evidence type="ECO:0000259" key="2">
    <source>
        <dbReference type="PROSITE" id="PS51084"/>
    </source>
</evidence>
<dbReference type="PROSITE" id="PS51084">
    <property type="entry name" value="HIT_2"/>
    <property type="match status" value="1"/>
</dbReference>
<dbReference type="SUPFAM" id="SSF54197">
    <property type="entry name" value="HIT-like"/>
    <property type="match status" value="1"/>
</dbReference>
<dbReference type="InterPro" id="IPR011146">
    <property type="entry name" value="HIT-like"/>
</dbReference>
<feature type="domain" description="HIT" evidence="2">
    <location>
        <begin position="4"/>
        <end position="110"/>
    </location>
</feature>
<dbReference type="GO" id="GO:0032259">
    <property type="term" value="P:methylation"/>
    <property type="evidence" value="ECO:0007669"/>
    <property type="project" value="UniProtKB-KW"/>
</dbReference>
<dbReference type="GO" id="GO:0008168">
    <property type="term" value="F:methyltransferase activity"/>
    <property type="evidence" value="ECO:0007669"/>
    <property type="project" value="UniProtKB-KW"/>
</dbReference>
<comment type="caution">
    <text evidence="3">The sequence shown here is derived from an EMBL/GenBank/DDBJ whole genome shotgun (WGS) entry which is preliminary data.</text>
</comment>
<organism evidence="3 4">
    <name type="scientific">Nonomuraea bangladeshensis</name>
    <dbReference type="NCBI Taxonomy" id="404385"/>
    <lineage>
        <taxon>Bacteria</taxon>
        <taxon>Bacillati</taxon>
        <taxon>Actinomycetota</taxon>
        <taxon>Actinomycetes</taxon>
        <taxon>Streptosporangiales</taxon>
        <taxon>Streptosporangiaceae</taxon>
        <taxon>Nonomuraea</taxon>
    </lineage>
</organism>
<name>A0ABV3HEY2_9ACTN</name>
<dbReference type="EC" id="2.1.1.-" evidence="3"/>
<protein>
    <submittedName>
        <fullName evidence="3">HIT family protein</fullName>
        <ecNumber evidence="3">2.1.1.-</ecNumber>
    </submittedName>
</protein>
<dbReference type="RefSeq" id="WP_364459042.1">
    <property type="nucleotide sequence ID" value="NZ_JBFARM010000013.1"/>
</dbReference>
<reference evidence="3 4" key="1">
    <citation type="submission" date="2024-06" db="EMBL/GenBank/DDBJ databases">
        <title>The Natural Products Discovery Center: Release of the First 8490 Sequenced Strains for Exploring Actinobacteria Biosynthetic Diversity.</title>
        <authorList>
            <person name="Kalkreuter E."/>
            <person name="Kautsar S.A."/>
            <person name="Yang D."/>
            <person name="Bader C.D."/>
            <person name="Teijaro C.N."/>
            <person name="Fluegel L."/>
            <person name="Davis C.M."/>
            <person name="Simpson J.R."/>
            <person name="Lauterbach L."/>
            <person name="Steele A.D."/>
            <person name="Gui C."/>
            <person name="Meng S."/>
            <person name="Li G."/>
            <person name="Viehrig K."/>
            <person name="Ye F."/>
            <person name="Su P."/>
            <person name="Kiefer A.F."/>
            <person name="Nichols A."/>
            <person name="Cepeda A.J."/>
            <person name="Yan W."/>
            <person name="Fan B."/>
            <person name="Jiang Y."/>
            <person name="Adhikari A."/>
            <person name="Zheng C.-J."/>
            <person name="Schuster L."/>
            <person name="Cowan T.M."/>
            <person name="Smanski M.J."/>
            <person name="Chevrette M.G."/>
            <person name="De Carvalho L.P.S."/>
            <person name="Shen B."/>
        </authorList>
    </citation>
    <scope>NUCLEOTIDE SEQUENCE [LARGE SCALE GENOMIC DNA]</scope>
    <source>
        <strain evidence="3 4">NPDC049574</strain>
    </source>
</reference>
<sequence length="140" mass="15532">MSCDFCTITEAPQTHILYEDEATAAFFPHYPATPGHTLLIPRAHITDIYGLDRHAAESLARSTLVLAKAIRAALLPEGLNVITSSGTAASQSVFHLHIHLVPRWTNDRIGNIWPPKQDLNVNIEDDLADRIRREIDNTTA</sequence>
<evidence type="ECO:0000256" key="1">
    <source>
        <dbReference type="PROSITE-ProRule" id="PRU00464"/>
    </source>
</evidence>
<accession>A0ABV3HEY2</accession>
<dbReference type="InterPro" id="IPR001310">
    <property type="entry name" value="Histidine_triad_HIT"/>
</dbReference>